<feature type="transmembrane region" description="Helical" evidence="1">
    <location>
        <begin position="89"/>
        <end position="107"/>
    </location>
</feature>
<evidence type="ECO:0000313" key="2">
    <source>
        <dbReference type="EnsemblPlants" id="TuG1812G0500004938.01.T01.cds289127"/>
    </source>
</evidence>
<dbReference type="EnsemblPlants" id="TuG1812G0500004938.01.T01">
    <property type="protein sequence ID" value="TuG1812G0500004938.01.T01.cds289127"/>
    <property type="gene ID" value="TuG1812G0500004938.01"/>
</dbReference>
<proteinExistence type="predicted"/>
<keyword evidence="3" id="KW-1185">Reference proteome</keyword>
<dbReference type="Gramene" id="TuG1812G0500004938.01.T01">
    <property type="protein sequence ID" value="TuG1812G0500004938.01.T01.cds289127"/>
    <property type="gene ID" value="TuG1812G0500004938.01"/>
</dbReference>
<evidence type="ECO:0000313" key="3">
    <source>
        <dbReference type="Proteomes" id="UP000015106"/>
    </source>
</evidence>
<organism evidence="2 3">
    <name type="scientific">Triticum urartu</name>
    <name type="common">Red wild einkorn</name>
    <name type="synonym">Crithodium urartu</name>
    <dbReference type="NCBI Taxonomy" id="4572"/>
    <lineage>
        <taxon>Eukaryota</taxon>
        <taxon>Viridiplantae</taxon>
        <taxon>Streptophyta</taxon>
        <taxon>Embryophyta</taxon>
        <taxon>Tracheophyta</taxon>
        <taxon>Spermatophyta</taxon>
        <taxon>Magnoliopsida</taxon>
        <taxon>Liliopsida</taxon>
        <taxon>Poales</taxon>
        <taxon>Poaceae</taxon>
        <taxon>BOP clade</taxon>
        <taxon>Pooideae</taxon>
        <taxon>Triticodae</taxon>
        <taxon>Triticeae</taxon>
        <taxon>Triticinae</taxon>
        <taxon>Triticum</taxon>
    </lineage>
</organism>
<keyword evidence="1" id="KW-0812">Transmembrane</keyword>
<feature type="transmembrane region" description="Helical" evidence="1">
    <location>
        <begin position="113"/>
        <end position="138"/>
    </location>
</feature>
<reference evidence="2" key="3">
    <citation type="submission" date="2022-06" db="UniProtKB">
        <authorList>
            <consortium name="EnsemblPlants"/>
        </authorList>
    </citation>
    <scope>IDENTIFICATION</scope>
</reference>
<evidence type="ECO:0000256" key="1">
    <source>
        <dbReference type="SAM" id="Phobius"/>
    </source>
</evidence>
<reference evidence="2" key="2">
    <citation type="submission" date="2018-03" db="EMBL/GenBank/DDBJ databases">
        <title>The Triticum urartu genome reveals the dynamic nature of wheat genome evolution.</title>
        <authorList>
            <person name="Ling H."/>
            <person name="Ma B."/>
            <person name="Shi X."/>
            <person name="Liu H."/>
            <person name="Dong L."/>
            <person name="Sun H."/>
            <person name="Cao Y."/>
            <person name="Gao Q."/>
            <person name="Zheng S."/>
            <person name="Li Y."/>
            <person name="Yu Y."/>
            <person name="Du H."/>
            <person name="Qi M."/>
            <person name="Li Y."/>
            <person name="Yu H."/>
            <person name="Cui Y."/>
            <person name="Wang N."/>
            <person name="Chen C."/>
            <person name="Wu H."/>
            <person name="Zhao Y."/>
            <person name="Zhang J."/>
            <person name="Li Y."/>
            <person name="Zhou W."/>
            <person name="Zhang B."/>
            <person name="Hu W."/>
            <person name="Eijk M."/>
            <person name="Tang J."/>
            <person name="Witsenboer H."/>
            <person name="Zhao S."/>
            <person name="Li Z."/>
            <person name="Zhang A."/>
            <person name="Wang D."/>
            <person name="Liang C."/>
        </authorList>
    </citation>
    <scope>NUCLEOTIDE SEQUENCE [LARGE SCALE GENOMIC DNA]</scope>
    <source>
        <strain evidence="2">cv. G1812</strain>
    </source>
</reference>
<protein>
    <submittedName>
        <fullName evidence="2">Uncharacterized protein</fullName>
    </submittedName>
</protein>
<name>A0A8R7QLE6_TRIUA</name>
<dbReference type="Proteomes" id="UP000015106">
    <property type="component" value="Chromosome 5"/>
</dbReference>
<keyword evidence="1" id="KW-1133">Transmembrane helix</keyword>
<keyword evidence="1" id="KW-0472">Membrane</keyword>
<dbReference type="AlphaFoldDB" id="A0A8R7QLE6"/>
<reference evidence="3" key="1">
    <citation type="journal article" date="2013" name="Nature">
        <title>Draft genome of the wheat A-genome progenitor Triticum urartu.</title>
        <authorList>
            <person name="Ling H.Q."/>
            <person name="Zhao S."/>
            <person name="Liu D."/>
            <person name="Wang J."/>
            <person name="Sun H."/>
            <person name="Zhang C."/>
            <person name="Fan H."/>
            <person name="Li D."/>
            <person name="Dong L."/>
            <person name="Tao Y."/>
            <person name="Gao C."/>
            <person name="Wu H."/>
            <person name="Li Y."/>
            <person name="Cui Y."/>
            <person name="Guo X."/>
            <person name="Zheng S."/>
            <person name="Wang B."/>
            <person name="Yu K."/>
            <person name="Liang Q."/>
            <person name="Yang W."/>
            <person name="Lou X."/>
            <person name="Chen J."/>
            <person name="Feng M."/>
            <person name="Jian J."/>
            <person name="Zhang X."/>
            <person name="Luo G."/>
            <person name="Jiang Y."/>
            <person name="Liu J."/>
            <person name="Wang Z."/>
            <person name="Sha Y."/>
            <person name="Zhang B."/>
            <person name="Wu H."/>
            <person name="Tang D."/>
            <person name="Shen Q."/>
            <person name="Xue P."/>
            <person name="Zou S."/>
            <person name="Wang X."/>
            <person name="Liu X."/>
            <person name="Wang F."/>
            <person name="Yang Y."/>
            <person name="An X."/>
            <person name="Dong Z."/>
            <person name="Zhang K."/>
            <person name="Zhang X."/>
            <person name="Luo M.C."/>
            <person name="Dvorak J."/>
            <person name="Tong Y."/>
            <person name="Wang J."/>
            <person name="Yang H."/>
            <person name="Li Z."/>
            <person name="Wang D."/>
            <person name="Zhang A."/>
            <person name="Wang J."/>
        </authorList>
    </citation>
    <scope>NUCLEOTIDE SEQUENCE</scope>
    <source>
        <strain evidence="3">cv. G1812</strain>
    </source>
</reference>
<accession>A0A8R7QLE6</accession>
<sequence>MHAWSPHGTYASDRGIDFDLADDARVWVLLHAHVPHVVVLRRHVRRRVGRRRRPVLVHHVVGVEHVGRRHVVRQRHVVRVRQRGHGGGLLLVVLLAVALLLLVAVLLPVAVLLAVALLLLAIAVLLPFAVLLAVAFLLGVAAVAAFLLGPVAAFLLGLLLLLLLLLGLLGRADGLDVGRPALAQLAHHVHRVHRADHRHLARRQVHGYGVDAWRNKQRGTEESRAVGVSQSVDWWSLTNGFIMGKKAEQCGLRTRWVRRAYRRARRRPSWPSACPCCHGAPASPRSSAAEQTRQHRQARVSLQSEAEEDIWMQVQSK</sequence>
<feature type="transmembrane region" description="Helical" evidence="1">
    <location>
        <begin position="145"/>
        <end position="169"/>
    </location>
</feature>